<evidence type="ECO:0000313" key="3">
    <source>
        <dbReference type="EMBL" id="MDR9893633.1"/>
    </source>
</evidence>
<keyword evidence="1" id="KW-0812">Transmembrane</keyword>
<feature type="transmembrane region" description="Helical" evidence="1">
    <location>
        <begin position="12"/>
        <end position="32"/>
    </location>
</feature>
<dbReference type="Proteomes" id="UP000667802">
    <property type="component" value="Unassembled WGS sequence"/>
</dbReference>
<dbReference type="GO" id="GO:0004175">
    <property type="term" value="F:endopeptidase activity"/>
    <property type="evidence" value="ECO:0007669"/>
    <property type="project" value="UniProtKB-ARBA"/>
</dbReference>
<evidence type="ECO:0000259" key="2">
    <source>
        <dbReference type="Pfam" id="PF02517"/>
    </source>
</evidence>
<comment type="caution">
    <text evidence="3">The sequence shown here is derived from an EMBL/GenBank/DDBJ whole genome shotgun (WGS) entry which is preliminary data.</text>
</comment>
<dbReference type="Pfam" id="PF02517">
    <property type="entry name" value="Rce1-like"/>
    <property type="match status" value="1"/>
</dbReference>
<feature type="transmembrane region" description="Helical" evidence="1">
    <location>
        <begin position="78"/>
        <end position="98"/>
    </location>
</feature>
<evidence type="ECO:0000256" key="1">
    <source>
        <dbReference type="SAM" id="Phobius"/>
    </source>
</evidence>
<evidence type="ECO:0000313" key="4">
    <source>
        <dbReference type="Proteomes" id="UP000667802"/>
    </source>
</evidence>
<organism evidence="3 4">
    <name type="scientific">Aetokthonos hydrillicola Thurmond2011</name>
    <dbReference type="NCBI Taxonomy" id="2712845"/>
    <lineage>
        <taxon>Bacteria</taxon>
        <taxon>Bacillati</taxon>
        <taxon>Cyanobacteriota</taxon>
        <taxon>Cyanophyceae</taxon>
        <taxon>Nostocales</taxon>
        <taxon>Hapalosiphonaceae</taxon>
        <taxon>Aetokthonos</taxon>
    </lineage>
</organism>
<dbReference type="PANTHER" id="PTHR39430:SF1">
    <property type="entry name" value="PROTEASE"/>
    <property type="match status" value="1"/>
</dbReference>
<dbReference type="InterPro" id="IPR003675">
    <property type="entry name" value="Rce1/LyrA-like_dom"/>
</dbReference>
<keyword evidence="4" id="KW-1185">Reference proteome</keyword>
<feature type="transmembrane region" description="Helical" evidence="1">
    <location>
        <begin position="218"/>
        <end position="240"/>
    </location>
</feature>
<feature type="transmembrane region" description="Helical" evidence="1">
    <location>
        <begin position="38"/>
        <end position="66"/>
    </location>
</feature>
<feature type="transmembrane region" description="Helical" evidence="1">
    <location>
        <begin position="155"/>
        <end position="174"/>
    </location>
</feature>
<keyword evidence="3" id="KW-0378">Hydrolase</keyword>
<gene>
    <name evidence="3" type="ORF">G7B40_003420</name>
</gene>
<proteinExistence type="predicted"/>
<keyword evidence="3" id="KW-0645">Protease</keyword>
<keyword evidence="1" id="KW-0472">Membrane</keyword>
<feature type="transmembrane region" description="Helical" evidence="1">
    <location>
        <begin position="277"/>
        <end position="299"/>
    </location>
</feature>
<keyword evidence="1" id="KW-1133">Transmembrane helix</keyword>
<sequence length="300" mass="33429">MIKNQENYFRKKSIVFVVISLFKSSANYLLLLSQNVPVVVVVMAFFVTWIISWLPVAAILATALKWQLNKPFQPEQKLPLVISLYFLAPLIIWGVLWFTNQHLINYGFVWNISILVSVVLGFALGVLGLSVVFVSQISLGWCSFQSSNTKQLRSVSLPILLVALFVGGIEELVFRGFLLTELNHDYSVWVAAVASSIVFAVLHLIWEQKETIPQLPGLWLMGMVLVFARFVDGGILGLAWGLHAGWVWAIACLDTAQLITYTGKVPEWVTGKNNKPLAGLAGIACLLLTAAILWLFHIYI</sequence>
<feature type="domain" description="CAAX prenyl protease 2/Lysostaphin resistance protein A-like" evidence="2">
    <location>
        <begin position="157"/>
        <end position="248"/>
    </location>
</feature>
<name>A0AAP5I1Y3_9CYAN</name>
<dbReference type="AlphaFoldDB" id="A0AAP5I1Y3"/>
<accession>A0AAP5I1Y3</accession>
<protein>
    <submittedName>
        <fullName evidence="3">CPBP family intramembrane metalloprotease</fullName>
    </submittedName>
</protein>
<dbReference type="PANTHER" id="PTHR39430">
    <property type="entry name" value="MEMBRANE-ASSOCIATED PROTEASE-RELATED"/>
    <property type="match status" value="1"/>
</dbReference>
<dbReference type="GO" id="GO:0080120">
    <property type="term" value="P:CAAX-box protein maturation"/>
    <property type="evidence" value="ECO:0007669"/>
    <property type="project" value="UniProtKB-ARBA"/>
</dbReference>
<dbReference type="EMBL" id="JAALHA020000001">
    <property type="protein sequence ID" value="MDR9893633.1"/>
    <property type="molecule type" value="Genomic_DNA"/>
</dbReference>
<keyword evidence="3" id="KW-0482">Metalloprotease</keyword>
<feature type="transmembrane region" description="Helical" evidence="1">
    <location>
        <begin position="186"/>
        <end position="206"/>
    </location>
</feature>
<dbReference type="GO" id="GO:0008237">
    <property type="term" value="F:metallopeptidase activity"/>
    <property type="evidence" value="ECO:0007669"/>
    <property type="project" value="UniProtKB-KW"/>
</dbReference>
<feature type="transmembrane region" description="Helical" evidence="1">
    <location>
        <begin position="110"/>
        <end position="134"/>
    </location>
</feature>
<reference evidence="4" key="1">
    <citation type="journal article" date="2021" name="Science">
        <title>Hunting the eagle killer: A cyanobacterial neurotoxin causes vacuolar myelinopathy.</title>
        <authorList>
            <person name="Breinlinger S."/>
            <person name="Phillips T.J."/>
            <person name="Haram B.N."/>
            <person name="Mares J."/>
            <person name="Martinez Yerena J.A."/>
            <person name="Hrouzek P."/>
            <person name="Sobotka R."/>
            <person name="Henderson W.M."/>
            <person name="Schmieder P."/>
            <person name="Williams S.M."/>
            <person name="Lauderdale J.D."/>
            <person name="Wilde H.D."/>
            <person name="Gerrin W."/>
            <person name="Kust A."/>
            <person name="Washington J.W."/>
            <person name="Wagner C."/>
            <person name="Geier B."/>
            <person name="Liebeke M."/>
            <person name="Enke H."/>
            <person name="Niedermeyer T.H.J."/>
            <person name="Wilde S.B."/>
        </authorList>
    </citation>
    <scope>NUCLEOTIDE SEQUENCE [LARGE SCALE GENOMIC DNA]</scope>
    <source>
        <strain evidence="4">Thurmond2011</strain>
    </source>
</reference>